<keyword evidence="3" id="KW-1185">Reference proteome</keyword>
<protein>
    <submittedName>
        <fullName evidence="2">Uncharacterized protein</fullName>
    </submittedName>
</protein>
<feature type="coiled-coil region" evidence="1">
    <location>
        <begin position="49"/>
        <end position="76"/>
    </location>
</feature>
<dbReference type="EMBL" id="FMXE01000081">
    <property type="protein sequence ID" value="SDA97769.1"/>
    <property type="molecule type" value="Genomic_DNA"/>
</dbReference>
<keyword evidence="1" id="KW-0175">Coiled coil</keyword>
<dbReference type="OrthoDB" id="1448447at2"/>
<evidence type="ECO:0000256" key="1">
    <source>
        <dbReference type="SAM" id="Coils"/>
    </source>
</evidence>
<sequence>MDDDNFYEARLDKIFGNGSMWKHRTFRTILDPFSSEWNGTDYDKKIEILEKVVAASEDLEMLISEYKERYDEQNRKDISSSVESALTKLLQYRLTK</sequence>
<evidence type="ECO:0000313" key="3">
    <source>
        <dbReference type="Proteomes" id="UP000198756"/>
    </source>
</evidence>
<organism evidence="2 3">
    <name type="scientific">Algoriphagus alkaliphilus</name>
    <dbReference type="NCBI Taxonomy" id="279824"/>
    <lineage>
        <taxon>Bacteria</taxon>
        <taxon>Pseudomonadati</taxon>
        <taxon>Bacteroidota</taxon>
        <taxon>Cytophagia</taxon>
        <taxon>Cytophagales</taxon>
        <taxon>Cyclobacteriaceae</taxon>
        <taxon>Algoriphagus</taxon>
    </lineage>
</organism>
<proteinExistence type="predicted"/>
<accession>A0A1G5ZSK6</accession>
<dbReference type="AlphaFoldDB" id="A0A1G5ZSK6"/>
<dbReference type="RefSeq" id="WP_092735310.1">
    <property type="nucleotide sequence ID" value="NZ_FMXE01000081.1"/>
</dbReference>
<name>A0A1G5ZSK6_9BACT</name>
<evidence type="ECO:0000313" key="2">
    <source>
        <dbReference type="EMBL" id="SDA97769.1"/>
    </source>
</evidence>
<gene>
    <name evidence="2" type="ORF">SAMN03080617_04406</name>
</gene>
<dbReference type="Proteomes" id="UP000198756">
    <property type="component" value="Unassembled WGS sequence"/>
</dbReference>
<reference evidence="3" key="1">
    <citation type="submission" date="2016-10" db="EMBL/GenBank/DDBJ databases">
        <authorList>
            <person name="Varghese N."/>
            <person name="Submissions S."/>
        </authorList>
    </citation>
    <scope>NUCLEOTIDE SEQUENCE [LARGE SCALE GENOMIC DNA]</scope>
    <source>
        <strain evidence="3">DSM 22703</strain>
    </source>
</reference>